<feature type="compositionally biased region" description="Acidic residues" evidence="1">
    <location>
        <begin position="214"/>
        <end position="223"/>
    </location>
</feature>
<feature type="compositionally biased region" description="Acidic residues" evidence="1">
    <location>
        <begin position="136"/>
        <end position="157"/>
    </location>
</feature>
<dbReference type="AlphaFoldDB" id="A0AAV5M0V7"/>
<sequence>MCSYSRATSSYLSVAEGIEIPRWRLLPIAFRDFLIDEVWGPLTEMSNFFRALTAPIIQVSNMEMWEKKIVETIRKLEKVFPPAFFDSMEHLAILHLPYEAKVGEPIQFRWMYPFERGEEVVISEVMQLPYVTEEECVGEDDDEEEEFDGTETSEEEVPNYLTKNDNMRRGTRGASSSRQQISNLTQLPTQLQQEQPTVSQPPLANEQFTGNDATMEEDTEERNLEAELDAEFAVLDPELDAQLEEQLSRAVPKTGRGMDKGDDALTDPSQRKVLSLNRRGTFSHERFGRTAIVIWKYLYDEPVLFWSSWPEEKKRVAWENFQV</sequence>
<dbReference type="EMBL" id="BPVZ01000165">
    <property type="protein sequence ID" value="GKV43140.1"/>
    <property type="molecule type" value="Genomic_DNA"/>
</dbReference>
<dbReference type="InterPro" id="IPR025452">
    <property type="entry name" value="DUF4218"/>
</dbReference>
<dbReference type="Pfam" id="PF13960">
    <property type="entry name" value="DUF4218"/>
    <property type="match status" value="1"/>
</dbReference>
<organism evidence="3 4">
    <name type="scientific">Rubroshorea leprosula</name>
    <dbReference type="NCBI Taxonomy" id="152421"/>
    <lineage>
        <taxon>Eukaryota</taxon>
        <taxon>Viridiplantae</taxon>
        <taxon>Streptophyta</taxon>
        <taxon>Embryophyta</taxon>
        <taxon>Tracheophyta</taxon>
        <taxon>Spermatophyta</taxon>
        <taxon>Magnoliopsida</taxon>
        <taxon>eudicotyledons</taxon>
        <taxon>Gunneridae</taxon>
        <taxon>Pentapetalae</taxon>
        <taxon>rosids</taxon>
        <taxon>malvids</taxon>
        <taxon>Malvales</taxon>
        <taxon>Dipterocarpaceae</taxon>
        <taxon>Rubroshorea</taxon>
    </lineage>
</organism>
<evidence type="ECO:0000313" key="3">
    <source>
        <dbReference type="EMBL" id="GKV43140.1"/>
    </source>
</evidence>
<comment type="caution">
    <text evidence="3">The sequence shown here is derived from an EMBL/GenBank/DDBJ whole genome shotgun (WGS) entry which is preliminary data.</text>
</comment>
<accession>A0AAV5M0V7</accession>
<name>A0AAV5M0V7_9ROSI</name>
<feature type="domain" description="DUF4218" evidence="2">
    <location>
        <begin position="52"/>
        <end position="120"/>
    </location>
</feature>
<gene>
    <name evidence="3" type="ORF">SLEP1_g50473</name>
</gene>
<dbReference type="PANTHER" id="PTHR48258">
    <property type="entry name" value="DUF4218 DOMAIN-CONTAINING PROTEIN-RELATED"/>
    <property type="match status" value="1"/>
</dbReference>
<protein>
    <recommendedName>
        <fullName evidence="2">DUF4218 domain-containing protein</fullName>
    </recommendedName>
</protein>
<evidence type="ECO:0000256" key="1">
    <source>
        <dbReference type="SAM" id="MobiDB-lite"/>
    </source>
</evidence>
<feature type="compositionally biased region" description="Low complexity" evidence="1">
    <location>
        <begin position="184"/>
        <end position="197"/>
    </location>
</feature>
<proteinExistence type="predicted"/>
<feature type="region of interest" description="Disordered" evidence="1">
    <location>
        <begin position="248"/>
        <end position="269"/>
    </location>
</feature>
<keyword evidence="4" id="KW-1185">Reference proteome</keyword>
<reference evidence="3 4" key="1">
    <citation type="journal article" date="2021" name="Commun. Biol.">
        <title>The genome of Shorea leprosula (Dipterocarpaceae) highlights the ecological relevance of drought in aseasonal tropical rainforests.</title>
        <authorList>
            <person name="Ng K.K.S."/>
            <person name="Kobayashi M.J."/>
            <person name="Fawcett J.A."/>
            <person name="Hatakeyama M."/>
            <person name="Paape T."/>
            <person name="Ng C.H."/>
            <person name="Ang C.C."/>
            <person name="Tnah L.H."/>
            <person name="Lee C.T."/>
            <person name="Nishiyama T."/>
            <person name="Sese J."/>
            <person name="O'Brien M.J."/>
            <person name="Copetti D."/>
            <person name="Mohd Noor M.I."/>
            <person name="Ong R.C."/>
            <person name="Putra M."/>
            <person name="Sireger I.Z."/>
            <person name="Indrioko S."/>
            <person name="Kosugi Y."/>
            <person name="Izuno A."/>
            <person name="Isagi Y."/>
            <person name="Lee S.L."/>
            <person name="Shimizu K.K."/>
        </authorList>
    </citation>
    <scope>NUCLEOTIDE SEQUENCE [LARGE SCALE GENOMIC DNA]</scope>
    <source>
        <strain evidence="3">214</strain>
    </source>
</reference>
<feature type="region of interest" description="Disordered" evidence="1">
    <location>
        <begin position="136"/>
        <end position="223"/>
    </location>
</feature>
<dbReference type="Proteomes" id="UP001054252">
    <property type="component" value="Unassembled WGS sequence"/>
</dbReference>
<dbReference type="PANTHER" id="PTHR48258:SF3">
    <property type="entry name" value="FK506-BINDING PROTEIN 4-LIKE ISOFORM X1"/>
    <property type="match status" value="1"/>
</dbReference>
<evidence type="ECO:0000313" key="4">
    <source>
        <dbReference type="Proteomes" id="UP001054252"/>
    </source>
</evidence>
<feature type="compositionally biased region" description="Polar residues" evidence="1">
    <location>
        <begin position="173"/>
        <end position="183"/>
    </location>
</feature>
<evidence type="ECO:0000259" key="2">
    <source>
        <dbReference type="Pfam" id="PF13960"/>
    </source>
</evidence>
<feature type="compositionally biased region" description="Polar residues" evidence="1">
    <location>
        <begin position="198"/>
        <end position="212"/>
    </location>
</feature>